<dbReference type="AlphaFoldDB" id="X1ER95"/>
<comment type="caution">
    <text evidence="1">The sequence shown here is derived from an EMBL/GenBank/DDBJ whole genome shotgun (WGS) entry which is preliminary data.</text>
</comment>
<reference evidence="1" key="1">
    <citation type="journal article" date="2014" name="Front. Microbiol.">
        <title>High frequency of phylogenetically diverse reductive dehalogenase-homologous genes in deep subseafloor sedimentary metagenomes.</title>
        <authorList>
            <person name="Kawai M."/>
            <person name="Futagami T."/>
            <person name="Toyoda A."/>
            <person name="Takaki Y."/>
            <person name="Nishi S."/>
            <person name="Hori S."/>
            <person name="Arai W."/>
            <person name="Tsubouchi T."/>
            <person name="Morono Y."/>
            <person name="Uchiyama I."/>
            <person name="Ito T."/>
            <person name="Fujiyama A."/>
            <person name="Inagaki F."/>
            <person name="Takami H."/>
        </authorList>
    </citation>
    <scope>NUCLEOTIDE SEQUENCE</scope>
    <source>
        <strain evidence="1">Expedition CK06-06</strain>
    </source>
</reference>
<organism evidence="1">
    <name type="scientific">marine sediment metagenome</name>
    <dbReference type="NCBI Taxonomy" id="412755"/>
    <lineage>
        <taxon>unclassified sequences</taxon>
        <taxon>metagenomes</taxon>
        <taxon>ecological metagenomes</taxon>
    </lineage>
</organism>
<name>X1ER95_9ZZZZ</name>
<accession>X1ER95</accession>
<proteinExistence type="predicted"/>
<dbReference type="EMBL" id="BART01039720">
    <property type="protein sequence ID" value="GAH22845.1"/>
    <property type="molecule type" value="Genomic_DNA"/>
</dbReference>
<evidence type="ECO:0000313" key="1">
    <source>
        <dbReference type="EMBL" id="GAH22845.1"/>
    </source>
</evidence>
<sequence>EILELYENYFLHNDKDNWRRSVFHYGLIVYRCKPNGYGFSGDVEPYMGYIPGTNGFIISSSQMEKNARWSLSKTQWLLSTEHHNQEDSLF</sequence>
<feature type="non-terminal residue" evidence="1">
    <location>
        <position position="1"/>
    </location>
</feature>
<protein>
    <submittedName>
        <fullName evidence="1">Uncharacterized protein</fullName>
    </submittedName>
</protein>
<gene>
    <name evidence="1" type="ORF">S01H4_65110</name>
</gene>